<keyword evidence="2" id="KW-1185">Reference proteome</keyword>
<organism evidence="1 2">
    <name type="scientific">Aphis craccivora</name>
    <name type="common">Cowpea aphid</name>
    <dbReference type="NCBI Taxonomy" id="307492"/>
    <lineage>
        <taxon>Eukaryota</taxon>
        <taxon>Metazoa</taxon>
        <taxon>Ecdysozoa</taxon>
        <taxon>Arthropoda</taxon>
        <taxon>Hexapoda</taxon>
        <taxon>Insecta</taxon>
        <taxon>Pterygota</taxon>
        <taxon>Neoptera</taxon>
        <taxon>Paraneoptera</taxon>
        <taxon>Hemiptera</taxon>
        <taxon>Sternorrhyncha</taxon>
        <taxon>Aphidomorpha</taxon>
        <taxon>Aphidoidea</taxon>
        <taxon>Aphididae</taxon>
        <taxon>Aphidini</taxon>
        <taxon>Aphis</taxon>
        <taxon>Aphis</taxon>
    </lineage>
</organism>
<dbReference type="Proteomes" id="UP000478052">
    <property type="component" value="Unassembled WGS sequence"/>
</dbReference>
<comment type="caution">
    <text evidence="1">The sequence shown here is derived from an EMBL/GenBank/DDBJ whole genome shotgun (WGS) entry which is preliminary data.</text>
</comment>
<reference evidence="1 2" key="1">
    <citation type="submission" date="2019-08" db="EMBL/GenBank/DDBJ databases">
        <title>Whole genome of Aphis craccivora.</title>
        <authorList>
            <person name="Voronova N.V."/>
            <person name="Shulinski R.S."/>
            <person name="Bandarenka Y.V."/>
            <person name="Zhorov D.G."/>
            <person name="Warner D."/>
        </authorList>
    </citation>
    <scope>NUCLEOTIDE SEQUENCE [LARGE SCALE GENOMIC DNA]</scope>
    <source>
        <strain evidence="1">180601</strain>
        <tissue evidence="1">Whole Body</tissue>
    </source>
</reference>
<dbReference type="EMBL" id="VUJU01000405">
    <property type="protein sequence ID" value="KAF0770621.1"/>
    <property type="molecule type" value="Genomic_DNA"/>
</dbReference>
<sequence length="419" mass="47831">MCIIVACSAVILRIDALSSAFYFPLDSPILLLCVRPEIPDGGDADTTTSSHYAPFRRHDRYIPIATHRCRQIECNTKVLVEQLSLKVFLFLLSQQRLCGQKRGNSMADPGGFRLALNLRLYGCGCGGGVGGGIDDDRGVRRIFNGVDKKFYVKDRRRRAASHSRRMHIKINNNYRTRPPQCSRQHHRSCHYPLPPTLYNFSVPPIRDYEFRLRRAGRPGLVNLATRIDKYRIGFRLRVRSRTNNRGVAEVTIYYGFHHTYRHTTASRKFLQEFLQDIPPPIIGPVFDKTVPNNVTGLVGRTAYLHCRVKNLGNRTGFDTDAVSTLATSTFYVPFSIYAQFISNYMHMKFQMANGEQTCAISNRVVLSVVRVLSSKLIFTGHNKIACPDAILNRTRQIIAFDVYQYRWHDHSCLQQLIVA</sequence>
<dbReference type="OrthoDB" id="6365338at2759"/>
<dbReference type="AlphaFoldDB" id="A0A6G0ZHR3"/>
<evidence type="ECO:0000313" key="2">
    <source>
        <dbReference type="Proteomes" id="UP000478052"/>
    </source>
</evidence>
<protein>
    <submittedName>
        <fullName evidence="1">Uncharacterized protein</fullName>
    </submittedName>
</protein>
<proteinExistence type="predicted"/>
<accession>A0A6G0ZHR3</accession>
<gene>
    <name evidence="1" type="ORF">FWK35_00013825</name>
</gene>
<evidence type="ECO:0000313" key="1">
    <source>
        <dbReference type="EMBL" id="KAF0770621.1"/>
    </source>
</evidence>
<name>A0A6G0ZHR3_APHCR</name>